<organism evidence="1 2">
    <name type="scientific">Bacteroides ovatus</name>
    <dbReference type="NCBI Taxonomy" id="28116"/>
    <lineage>
        <taxon>Bacteria</taxon>
        <taxon>Pseudomonadati</taxon>
        <taxon>Bacteroidota</taxon>
        <taxon>Bacteroidia</taxon>
        <taxon>Bacteroidales</taxon>
        <taxon>Bacteroidaceae</taxon>
        <taxon>Bacteroides</taxon>
    </lineage>
</organism>
<evidence type="ECO:0000313" key="1">
    <source>
        <dbReference type="EMBL" id="RHH40348.1"/>
    </source>
</evidence>
<protein>
    <submittedName>
        <fullName evidence="1">Uncharacterized protein</fullName>
    </submittedName>
</protein>
<comment type="caution">
    <text evidence="1">The sequence shown here is derived from an EMBL/GenBank/DDBJ whole genome shotgun (WGS) entry which is preliminary data.</text>
</comment>
<dbReference type="EMBL" id="QRJR01000034">
    <property type="protein sequence ID" value="RHH40348.1"/>
    <property type="molecule type" value="Genomic_DNA"/>
</dbReference>
<proteinExistence type="predicted"/>
<reference evidence="1 2" key="1">
    <citation type="submission" date="2018-08" db="EMBL/GenBank/DDBJ databases">
        <title>A genome reference for cultivated species of the human gut microbiota.</title>
        <authorList>
            <person name="Zou Y."/>
            <person name="Xue W."/>
            <person name="Luo G."/>
        </authorList>
    </citation>
    <scope>NUCLEOTIDE SEQUENCE [LARGE SCALE GENOMIC DNA]</scope>
    <source>
        <strain evidence="1 2">AM17-48</strain>
    </source>
</reference>
<sequence>MKSDIEIKDAIYAVIKGSSLEKAVTGKLKKTKRPTSSDKEDIVISILDNGSGQMQKAFVNVNIYVPDYIRDGQAEENTIRLRELCKMSYELLFNCRGAGFRVDSKGSKQRVLEVSGKDEHFINNKLLIQISNE</sequence>
<dbReference type="RefSeq" id="WP_118299739.1">
    <property type="nucleotide sequence ID" value="NZ_JADNOV010000017.1"/>
</dbReference>
<dbReference type="Proteomes" id="UP000283329">
    <property type="component" value="Unassembled WGS sequence"/>
</dbReference>
<gene>
    <name evidence="1" type="ORF">DW206_22575</name>
</gene>
<evidence type="ECO:0000313" key="2">
    <source>
        <dbReference type="Proteomes" id="UP000283329"/>
    </source>
</evidence>
<accession>A0A414WS81</accession>
<name>A0A414WS81_BACOV</name>
<dbReference type="AlphaFoldDB" id="A0A414WS81"/>